<dbReference type="Proteomes" id="UP000789702">
    <property type="component" value="Unassembled WGS sequence"/>
</dbReference>
<keyword evidence="2" id="KW-1185">Reference proteome</keyword>
<proteinExistence type="predicted"/>
<protein>
    <submittedName>
        <fullName evidence="1">10322_t:CDS:1</fullName>
    </submittedName>
</protein>
<accession>A0ACA9MSB7</accession>
<gene>
    <name evidence="1" type="ORF">DHETER_LOCUS7366</name>
</gene>
<reference evidence="1" key="1">
    <citation type="submission" date="2021-06" db="EMBL/GenBank/DDBJ databases">
        <authorList>
            <person name="Kallberg Y."/>
            <person name="Tangrot J."/>
            <person name="Rosling A."/>
        </authorList>
    </citation>
    <scope>NUCLEOTIDE SEQUENCE</scope>
    <source>
        <strain evidence="1">IL203A</strain>
    </source>
</reference>
<feature type="non-terminal residue" evidence="1">
    <location>
        <position position="182"/>
    </location>
</feature>
<dbReference type="EMBL" id="CAJVPU010010262">
    <property type="protein sequence ID" value="CAG8603991.1"/>
    <property type="molecule type" value="Genomic_DNA"/>
</dbReference>
<name>A0ACA9MSB7_9GLOM</name>
<evidence type="ECO:0000313" key="1">
    <source>
        <dbReference type="EMBL" id="CAG8603991.1"/>
    </source>
</evidence>
<comment type="caution">
    <text evidence="1">The sequence shown here is derived from an EMBL/GenBank/DDBJ whole genome shotgun (WGS) entry which is preliminary data.</text>
</comment>
<sequence length="182" mass="20986">MEKVGLSSLSPDCIILHSFEFPIPNFNPKFQATLKSWTRTTISLEITNHSFEEINSILEDEALGPLMQNSCNLVWYMIYSMQQEAVLDHESHQIPWVYLGYYLKKELHDAIFEYSLFSNIKDIGKDRFGFVSSADYDGEKVVLKSLKTREFINEVKQLCALKFHPNVNQFHGITIGTVNNTN</sequence>
<organism evidence="1 2">
    <name type="scientific">Dentiscutata heterogama</name>
    <dbReference type="NCBI Taxonomy" id="1316150"/>
    <lineage>
        <taxon>Eukaryota</taxon>
        <taxon>Fungi</taxon>
        <taxon>Fungi incertae sedis</taxon>
        <taxon>Mucoromycota</taxon>
        <taxon>Glomeromycotina</taxon>
        <taxon>Glomeromycetes</taxon>
        <taxon>Diversisporales</taxon>
        <taxon>Gigasporaceae</taxon>
        <taxon>Dentiscutata</taxon>
    </lineage>
</organism>
<evidence type="ECO:0000313" key="2">
    <source>
        <dbReference type="Proteomes" id="UP000789702"/>
    </source>
</evidence>